<dbReference type="EMBL" id="UGUU01000001">
    <property type="protein sequence ID" value="SUD37538.1"/>
    <property type="molecule type" value="Genomic_DNA"/>
</dbReference>
<dbReference type="Pfam" id="PF03626">
    <property type="entry name" value="COX4_pro"/>
    <property type="match status" value="1"/>
</dbReference>
<accession>A0A379IMM5</accession>
<evidence type="ECO:0000313" key="9">
    <source>
        <dbReference type="Proteomes" id="UP000254260"/>
    </source>
</evidence>
<evidence type="ECO:0000256" key="2">
    <source>
        <dbReference type="ARBA" id="ARBA00022475"/>
    </source>
</evidence>
<evidence type="ECO:0000256" key="6">
    <source>
        <dbReference type="SAM" id="Phobius"/>
    </source>
</evidence>
<keyword evidence="4 6" id="KW-1133">Transmembrane helix</keyword>
<proteinExistence type="predicted"/>
<feature type="transmembrane region" description="Helical" evidence="6">
    <location>
        <begin position="56"/>
        <end position="75"/>
    </location>
</feature>
<reference evidence="8 10" key="2">
    <citation type="submission" date="2019-01" db="EMBL/GenBank/DDBJ databases">
        <title>Whole genome shotgun sequencing of Pseudomonas spp. isolated by its ability to degrade furfural.</title>
        <authorList>
            <person name="Donoso R."/>
            <person name="Farkas C."/>
            <person name="Villegas P."/>
            <person name="Gonzales-Toro F."/>
            <person name="Guajardo-Parra M."/>
            <person name="Araya-Nail M."/>
            <person name="Morgante V."/>
            <person name="Perez-Pantoja D."/>
        </authorList>
    </citation>
    <scope>NUCLEOTIDE SEQUENCE [LARGE SCALE GENOMIC DNA]</scope>
    <source>
        <strain evidence="8 10">VN231</strain>
    </source>
</reference>
<keyword evidence="5 6" id="KW-0472">Membrane</keyword>
<gene>
    <name evidence="8" type="ORF">EQ836_09135</name>
    <name evidence="7" type="ORF">NCTC10899_00294</name>
</gene>
<keyword evidence="3 6" id="KW-0812">Transmembrane</keyword>
<dbReference type="RefSeq" id="WP_115290243.1">
    <property type="nucleotide sequence ID" value="NZ_CAXYQS010000006.1"/>
</dbReference>
<dbReference type="OrthoDB" id="9181004at2"/>
<reference evidence="7 9" key="1">
    <citation type="submission" date="2018-06" db="EMBL/GenBank/DDBJ databases">
        <authorList>
            <consortium name="Pathogen Informatics"/>
            <person name="Doyle S."/>
        </authorList>
    </citation>
    <scope>NUCLEOTIDE SEQUENCE [LARGE SCALE GENOMIC DNA]</scope>
    <source>
        <strain evidence="7 9">NCTC10899</strain>
    </source>
</reference>
<evidence type="ECO:0000313" key="10">
    <source>
        <dbReference type="Proteomes" id="UP000317327"/>
    </source>
</evidence>
<name>A0A379IMM5_ECTME</name>
<evidence type="ECO:0000256" key="1">
    <source>
        <dbReference type="ARBA" id="ARBA00004651"/>
    </source>
</evidence>
<evidence type="ECO:0000313" key="7">
    <source>
        <dbReference type="EMBL" id="SUD37538.1"/>
    </source>
</evidence>
<dbReference type="EMBL" id="SCFV01000004">
    <property type="protein sequence ID" value="TRO18581.1"/>
    <property type="molecule type" value="Genomic_DNA"/>
</dbReference>
<dbReference type="Proteomes" id="UP000254260">
    <property type="component" value="Unassembled WGS sequence"/>
</dbReference>
<sequence>MNAFLCWLGLVVLSLLSLWLVTAPVASWAALALSAAALGKAWLIVDGFMELRHGPRLWRVSLLAWSLCMASALYFGTP</sequence>
<evidence type="ECO:0000256" key="5">
    <source>
        <dbReference type="ARBA" id="ARBA00023136"/>
    </source>
</evidence>
<organism evidence="7 9">
    <name type="scientific">Ectopseudomonas mendocina</name>
    <name type="common">Pseudomonas mendocina</name>
    <dbReference type="NCBI Taxonomy" id="300"/>
    <lineage>
        <taxon>Bacteria</taxon>
        <taxon>Pseudomonadati</taxon>
        <taxon>Pseudomonadota</taxon>
        <taxon>Gammaproteobacteria</taxon>
        <taxon>Pseudomonadales</taxon>
        <taxon>Pseudomonadaceae</taxon>
        <taxon>Ectopseudomonas</taxon>
    </lineage>
</organism>
<comment type="subcellular location">
    <subcellularLocation>
        <location evidence="1">Cell membrane</location>
        <topology evidence="1">Multi-pass membrane protein</topology>
    </subcellularLocation>
</comment>
<dbReference type="GO" id="GO:0005886">
    <property type="term" value="C:plasma membrane"/>
    <property type="evidence" value="ECO:0007669"/>
    <property type="project" value="UniProtKB-SubCell"/>
</dbReference>
<evidence type="ECO:0000256" key="3">
    <source>
        <dbReference type="ARBA" id="ARBA00022692"/>
    </source>
</evidence>
<keyword evidence="2" id="KW-1003">Cell membrane</keyword>
<evidence type="ECO:0000313" key="8">
    <source>
        <dbReference type="EMBL" id="TRO18581.1"/>
    </source>
</evidence>
<dbReference type="AlphaFoldDB" id="A0A379IMM5"/>
<dbReference type="InterPro" id="IPR005171">
    <property type="entry name" value="Cyt_c_oxidase_su4_prok"/>
</dbReference>
<protein>
    <submittedName>
        <fullName evidence="7">Membrane protein NirP</fullName>
    </submittedName>
</protein>
<dbReference type="Proteomes" id="UP000317327">
    <property type="component" value="Unassembled WGS sequence"/>
</dbReference>
<evidence type="ECO:0000256" key="4">
    <source>
        <dbReference type="ARBA" id="ARBA00022989"/>
    </source>
</evidence>